<evidence type="ECO:0000313" key="8">
    <source>
        <dbReference type="EMBL" id="KFK40756.1"/>
    </source>
</evidence>
<dbReference type="InterPro" id="IPR011262">
    <property type="entry name" value="DNA-dir_RNA_pol_insert"/>
</dbReference>
<dbReference type="PROSITE" id="PS00446">
    <property type="entry name" value="RNA_POL_D_30KD"/>
    <property type="match status" value="1"/>
</dbReference>
<dbReference type="AlphaFoldDB" id="A0A087HF54"/>
<dbReference type="Gramene" id="KFK40756">
    <property type="protein sequence ID" value="KFK40756"/>
    <property type="gene ID" value="AALP_AA2G036700"/>
</dbReference>
<dbReference type="PANTHER" id="PTHR11800:SF17">
    <property type="entry name" value="DNA-DIRECTED RNA POLYMERASE FAMILY PROTEIN"/>
    <property type="match status" value="1"/>
</dbReference>
<accession>A0A087HF54</accession>
<dbReference type="Proteomes" id="UP000029120">
    <property type="component" value="Chromosome 2"/>
</dbReference>
<dbReference type="SUPFAM" id="SSF56553">
    <property type="entry name" value="Insert subdomain of RNA polymerase alpha subunit"/>
    <property type="match status" value="1"/>
</dbReference>
<dbReference type="InterPro" id="IPR033901">
    <property type="entry name" value="RNAPI/III_AC40"/>
</dbReference>
<dbReference type="OrthoDB" id="270173at2759"/>
<protein>
    <recommendedName>
        <fullName evidence="2">DNA-directed RNA polymerases I and III subunit RPAC1</fullName>
    </recommendedName>
</protein>
<dbReference type="EMBL" id="CM002870">
    <property type="protein sequence ID" value="KFK40756.1"/>
    <property type="molecule type" value="Genomic_DNA"/>
</dbReference>
<organism evidence="8 9">
    <name type="scientific">Arabis alpina</name>
    <name type="common">Alpine rock-cress</name>
    <dbReference type="NCBI Taxonomy" id="50452"/>
    <lineage>
        <taxon>Eukaryota</taxon>
        <taxon>Viridiplantae</taxon>
        <taxon>Streptophyta</taxon>
        <taxon>Embryophyta</taxon>
        <taxon>Tracheophyta</taxon>
        <taxon>Spermatophyta</taxon>
        <taxon>Magnoliopsida</taxon>
        <taxon>eudicotyledons</taxon>
        <taxon>Gunneridae</taxon>
        <taxon>Pentapetalae</taxon>
        <taxon>rosids</taxon>
        <taxon>malvids</taxon>
        <taxon>Brassicales</taxon>
        <taxon>Brassicaceae</taxon>
        <taxon>Arabideae</taxon>
        <taxon>Arabis</taxon>
    </lineage>
</organism>
<sequence>MPTQEEKTFAKNFDINKLSDVPEGLTPQRKLKQSRGVSKNDAPVHTQGDIYSGAYVMGMDENHVKLENFNENFKVDVISCTETDMEFDMIGIDAALANAFRRILIAELPSMAIEKVFIANNTSVIIDEVLAHRIGLIPIAVDPRLFEYLSEHDQPNEKNTIVFKLHVKCPKGGSRMNVLTNELKWLPNGSEFLKESGDSTSKPKTYTSFNQSQDSFPEFADNPIAPTHPDILIAKLSPGQEIELEAHAVKGIGKTHAKWSPVGTAWYRMLPEVVLLEEVEDEHAERLVKVCPQNVFDIEDMGNGKKRATVAQPRKCTLCRECERDDDFVHRVDLRSVKNHFIFKIESTGSLPPDVLFTEAVKILEAKCETVIAELS</sequence>
<dbReference type="GO" id="GO:0005736">
    <property type="term" value="C:RNA polymerase I complex"/>
    <property type="evidence" value="ECO:0007669"/>
    <property type="project" value="TreeGrafter"/>
</dbReference>
<dbReference type="FunFam" id="2.170.120.12:FF:000004">
    <property type="entry name" value="RNA polymerase I subunit 43"/>
    <property type="match status" value="1"/>
</dbReference>
<keyword evidence="4" id="KW-0804">Transcription</keyword>
<dbReference type="InterPro" id="IPR036643">
    <property type="entry name" value="RNApol_insert_sf"/>
</dbReference>
<dbReference type="SMART" id="SM00662">
    <property type="entry name" value="RPOLD"/>
    <property type="match status" value="1"/>
</dbReference>
<dbReference type="InterPro" id="IPR011263">
    <property type="entry name" value="DNA-dir_RNA_pol_RpoA/D/Rpb3"/>
</dbReference>
<dbReference type="Gene3D" id="3.30.1360.10">
    <property type="entry name" value="RNA polymerase, RBP11-like subunit"/>
    <property type="match status" value="1"/>
</dbReference>
<dbReference type="OMA" id="AQPRKCT"/>
<dbReference type="Gene3D" id="2.170.120.12">
    <property type="entry name" value="DNA-directed RNA polymerase, insert domain"/>
    <property type="match status" value="1"/>
</dbReference>
<evidence type="ECO:0000256" key="2">
    <source>
        <dbReference type="ARBA" id="ARBA00022083"/>
    </source>
</evidence>
<dbReference type="GO" id="GO:0046983">
    <property type="term" value="F:protein dimerization activity"/>
    <property type="evidence" value="ECO:0007669"/>
    <property type="project" value="InterPro"/>
</dbReference>
<reference evidence="9" key="1">
    <citation type="journal article" date="2015" name="Nat. Plants">
        <title>Genome expansion of Arabis alpina linked with retrotransposition and reduced symmetric DNA methylation.</title>
        <authorList>
            <person name="Willing E.M."/>
            <person name="Rawat V."/>
            <person name="Mandakova T."/>
            <person name="Maumus F."/>
            <person name="James G.V."/>
            <person name="Nordstroem K.J."/>
            <person name="Becker C."/>
            <person name="Warthmann N."/>
            <person name="Chica C."/>
            <person name="Szarzynska B."/>
            <person name="Zytnicki M."/>
            <person name="Albani M.C."/>
            <person name="Kiefer C."/>
            <person name="Bergonzi S."/>
            <person name="Castaings L."/>
            <person name="Mateos J.L."/>
            <person name="Berns M.C."/>
            <person name="Bujdoso N."/>
            <person name="Piofczyk T."/>
            <person name="de Lorenzo L."/>
            <person name="Barrero-Sicilia C."/>
            <person name="Mateos I."/>
            <person name="Piednoel M."/>
            <person name="Hagmann J."/>
            <person name="Chen-Min-Tao R."/>
            <person name="Iglesias-Fernandez R."/>
            <person name="Schuster S.C."/>
            <person name="Alonso-Blanco C."/>
            <person name="Roudier F."/>
            <person name="Carbonero P."/>
            <person name="Paz-Ares J."/>
            <person name="Davis S.J."/>
            <person name="Pecinka A."/>
            <person name="Quesneville H."/>
            <person name="Colot V."/>
            <person name="Lysak M.A."/>
            <person name="Weigel D."/>
            <person name="Coupland G."/>
            <person name="Schneeberger K."/>
        </authorList>
    </citation>
    <scope>NUCLEOTIDE SEQUENCE [LARGE SCALE GENOMIC DNA]</scope>
    <source>
        <strain evidence="9">cv. Pajares</strain>
    </source>
</reference>
<dbReference type="GO" id="GO:0005666">
    <property type="term" value="C:RNA polymerase III complex"/>
    <property type="evidence" value="ECO:0007669"/>
    <property type="project" value="TreeGrafter"/>
</dbReference>
<evidence type="ECO:0000256" key="4">
    <source>
        <dbReference type="ARBA" id="ARBA00023163"/>
    </source>
</evidence>
<dbReference type="InterPro" id="IPR001514">
    <property type="entry name" value="DNA-dir_RNA_pol_30-40kDasu_CS"/>
</dbReference>
<dbReference type="InterPro" id="IPR036603">
    <property type="entry name" value="RBP11-like"/>
</dbReference>
<dbReference type="Pfam" id="PF01193">
    <property type="entry name" value="RNA_pol_L"/>
    <property type="match status" value="1"/>
</dbReference>
<dbReference type="GO" id="GO:0006351">
    <property type="term" value="P:DNA-templated transcription"/>
    <property type="evidence" value="ECO:0007669"/>
    <property type="project" value="InterPro"/>
</dbReference>
<keyword evidence="3" id="KW-0240">DNA-directed RNA polymerase</keyword>
<evidence type="ECO:0000256" key="1">
    <source>
        <dbReference type="ARBA" id="ARBA00004123"/>
    </source>
</evidence>
<dbReference type="Pfam" id="PF01000">
    <property type="entry name" value="RNA_pol_A_bac"/>
    <property type="match status" value="1"/>
</dbReference>
<evidence type="ECO:0000256" key="5">
    <source>
        <dbReference type="ARBA" id="ARBA00023242"/>
    </source>
</evidence>
<feature type="domain" description="DNA-directed RNA polymerase RpoA/D/Rpb3-type" evidence="7">
    <location>
        <begin position="84"/>
        <end position="374"/>
    </location>
</feature>
<dbReference type="PANTHER" id="PTHR11800">
    <property type="entry name" value="DNA-DIRECTED RNA POLYMERASE"/>
    <property type="match status" value="1"/>
</dbReference>
<dbReference type="InterPro" id="IPR022842">
    <property type="entry name" value="RNAP_Rpo3/Rpb3/RPAC1"/>
</dbReference>
<dbReference type="GO" id="GO:0003899">
    <property type="term" value="F:DNA-directed RNA polymerase activity"/>
    <property type="evidence" value="ECO:0007669"/>
    <property type="project" value="InterPro"/>
</dbReference>
<evidence type="ECO:0000313" key="9">
    <source>
        <dbReference type="Proteomes" id="UP000029120"/>
    </source>
</evidence>
<name>A0A087HF54_ARAAL</name>
<proteinExistence type="inferred from homology"/>
<comment type="similarity">
    <text evidence="6">Belongs to the archaeal Rpo3/eukaryotic RPB3 RNA polymerase subunit family.</text>
</comment>
<evidence type="ECO:0000256" key="3">
    <source>
        <dbReference type="ARBA" id="ARBA00022478"/>
    </source>
</evidence>
<dbReference type="HAMAP" id="MF_00320">
    <property type="entry name" value="RNApol_arch_Rpo3"/>
    <property type="match status" value="1"/>
</dbReference>
<dbReference type="SUPFAM" id="SSF55257">
    <property type="entry name" value="RBP11-like subunits of RNA polymerase"/>
    <property type="match status" value="1"/>
</dbReference>
<evidence type="ECO:0000259" key="7">
    <source>
        <dbReference type="SMART" id="SM00662"/>
    </source>
</evidence>
<dbReference type="CDD" id="cd07032">
    <property type="entry name" value="RNAP_I_II_AC40"/>
    <property type="match status" value="1"/>
</dbReference>
<gene>
    <name evidence="8" type="ordered locus">AALP_Aa2g036700</name>
</gene>
<dbReference type="eggNOG" id="KOG1521">
    <property type="taxonomic scope" value="Eukaryota"/>
</dbReference>
<dbReference type="GO" id="GO:0003677">
    <property type="term" value="F:DNA binding"/>
    <property type="evidence" value="ECO:0007669"/>
    <property type="project" value="InterPro"/>
</dbReference>
<evidence type="ECO:0000256" key="6">
    <source>
        <dbReference type="ARBA" id="ARBA00025804"/>
    </source>
</evidence>
<keyword evidence="9" id="KW-1185">Reference proteome</keyword>
<keyword evidence="5" id="KW-0539">Nucleus</keyword>
<comment type="subcellular location">
    <subcellularLocation>
        <location evidence="1">Nucleus</location>
    </subcellularLocation>
</comment>
<dbReference type="InterPro" id="IPR050518">
    <property type="entry name" value="Rpo3/RPB3_RNA_Pol_subunit"/>
</dbReference>